<gene>
    <name evidence="1" type="ORF">HPC62_17870</name>
</gene>
<organism evidence="1 2">
    <name type="scientific">Thermoleptolyngbya sichuanensis A183</name>
    <dbReference type="NCBI Taxonomy" id="2737172"/>
    <lineage>
        <taxon>Bacteria</taxon>
        <taxon>Bacillati</taxon>
        <taxon>Cyanobacteriota</taxon>
        <taxon>Cyanophyceae</taxon>
        <taxon>Oculatellales</taxon>
        <taxon>Oculatellaceae</taxon>
        <taxon>Thermoleptolyngbya</taxon>
        <taxon>Thermoleptolyngbya sichuanensis</taxon>
    </lineage>
</organism>
<sequence>MSGVLKIDIDIAETAEELKAVLEQQQRASQRRKVQVLWWLKTGQAKRVEQFTVFLNGSTASAAFR</sequence>
<dbReference type="RefSeq" id="WP_172357833.1">
    <property type="nucleotide sequence ID" value="NZ_CP053661.1"/>
</dbReference>
<keyword evidence="2" id="KW-1185">Reference proteome</keyword>
<dbReference type="KEGG" id="theu:HPC62_17870"/>
<evidence type="ECO:0000313" key="1">
    <source>
        <dbReference type="EMBL" id="QKD83815.1"/>
    </source>
</evidence>
<accession>A0A6M8BND0</accession>
<dbReference type="EMBL" id="CP053661">
    <property type="protein sequence ID" value="QKD83815.1"/>
    <property type="molecule type" value="Genomic_DNA"/>
</dbReference>
<proteinExistence type="predicted"/>
<evidence type="ECO:0000313" key="2">
    <source>
        <dbReference type="Proteomes" id="UP000505210"/>
    </source>
</evidence>
<dbReference type="AlphaFoldDB" id="A0A6M8BND0"/>
<reference evidence="1 2" key="1">
    <citation type="submission" date="2020-05" db="EMBL/GenBank/DDBJ databases">
        <title>Complete genome sequence of of a novel Thermoleptolyngbya strain isolated from hot springs of Ganzi, Sichuan China.</title>
        <authorList>
            <person name="Tang J."/>
            <person name="Daroch M."/>
            <person name="Li L."/>
            <person name="Waleron K."/>
            <person name="Waleron M."/>
            <person name="Waleron M."/>
        </authorList>
    </citation>
    <scope>NUCLEOTIDE SEQUENCE [LARGE SCALE GENOMIC DNA]</scope>
    <source>
        <strain evidence="1 2">PKUAC-SCTA183</strain>
    </source>
</reference>
<name>A0A6M8BND0_9CYAN</name>
<dbReference type="Proteomes" id="UP000505210">
    <property type="component" value="Chromosome"/>
</dbReference>
<protein>
    <submittedName>
        <fullName evidence="1">Uncharacterized protein</fullName>
    </submittedName>
</protein>